<evidence type="ECO:0000313" key="2">
    <source>
        <dbReference type="Proteomes" id="UP000190312"/>
    </source>
</evidence>
<name>A0A1S9D606_ASPOZ</name>
<dbReference type="AlphaFoldDB" id="A0A1S9D606"/>
<dbReference type="EMBL" id="MKZY01000011">
    <property type="protein sequence ID" value="OOO04469.1"/>
    <property type="molecule type" value="Genomic_DNA"/>
</dbReference>
<dbReference type="OrthoDB" id="5376710at2759"/>
<dbReference type="VEuPathDB" id="FungiDB:AO090009000042"/>
<comment type="caution">
    <text evidence="1">The sequence shown here is derived from an EMBL/GenBank/DDBJ whole genome shotgun (WGS) entry which is preliminary data.</text>
</comment>
<dbReference type="Proteomes" id="UP000190312">
    <property type="component" value="Unassembled WGS sequence"/>
</dbReference>
<protein>
    <recommendedName>
        <fullName evidence="3">F-box domain-containing protein</fullName>
    </recommendedName>
</protein>
<evidence type="ECO:0000313" key="1">
    <source>
        <dbReference type="EMBL" id="OOO04469.1"/>
    </source>
</evidence>
<gene>
    <name evidence="1" type="ORF">OAory_01053160</name>
</gene>
<evidence type="ECO:0008006" key="3">
    <source>
        <dbReference type="Google" id="ProtNLM"/>
    </source>
</evidence>
<proteinExistence type="predicted"/>
<organism evidence="1 2">
    <name type="scientific">Aspergillus oryzae</name>
    <name type="common">Yellow koji mold</name>
    <dbReference type="NCBI Taxonomy" id="5062"/>
    <lineage>
        <taxon>Eukaryota</taxon>
        <taxon>Fungi</taxon>
        <taxon>Dikarya</taxon>
        <taxon>Ascomycota</taxon>
        <taxon>Pezizomycotina</taxon>
        <taxon>Eurotiomycetes</taxon>
        <taxon>Eurotiomycetidae</taxon>
        <taxon>Eurotiales</taxon>
        <taxon>Aspergillaceae</taxon>
        <taxon>Aspergillus</taxon>
        <taxon>Aspergillus subgen. Circumdati</taxon>
    </lineage>
</organism>
<reference evidence="1 2" key="1">
    <citation type="submission" date="2016-10" db="EMBL/GenBank/DDBJ databases">
        <title>Genome sequencing of Aspergillus oryzae BCC7051.</title>
        <authorList>
            <person name="Thammarongtham C."/>
            <person name="Vorapreeda T."/>
            <person name="Nookaew I."/>
            <person name="Srisuk T."/>
            <person name="Land M."/>
            <person name="Jeennor S."/>
            <person name="Laoteng K."/>
        </authorList>
    </citation>
    <scope>NUCLEOTIDE SEQUENCE [LARGE SCALE GENOMIC DNA]</scope>
    <source>
        <strain evidence="1 2">BCC7051</strain>
    </source>
</reference>
<accession>A0A1S9D606</accession>
<sequence length="673" mass="74545">MVYINHTQLRGPAEITRISHDKLSGTTLGYPAGSSAGSSVTSLCSPSVAASSAGSSEILVGLGISTTTSGLKLDDHQLPITPRPSRGHCVGGNVPACLQNQLDKPLPPLPLRASARDHGLAKHYPLPPRPQGRKHWSLPNKPEAHDLAALDHAFARKGLRSNPLHRLRVHRPRHDLPTAVNTEHTEPTPDRLTSRRWLVRGRTLTRAFQHFRLPRLPRLPQKPSHAIRQSIRPVGEASTQPPLCHTLSRTTGPNGPPIHAHSGAATRMKRILSILLENRASLCMPDMPEADRERYAGNFIEQAQRLVLDYLQPTLSTAYAGSSGPIVPVPRPRHSIYELGVRTRVLSHPCASSALNVPVPVMRRILQQVDCLEDLFSLARVNRAAYKAFKAHELPLIQGTLWKVSPPAWKLRQVCEIPIRYTKEDSDGSPLAASLYLRHYARDLDTLVRIKLLIWYYCRAVVREEMMTALCEPDSEQGAAVDDANWRVWTFCHLFGSRKDREWDLAGQIQWLRGKTCGAVLPLVCCTSPDPSDFNTVLFTPPEGFARGNQGPLSEDQLCDMIEVWTAMASLLDFLRVQTSHARRYGVFSETGITPGDKQQEESMLSAWLDFILTLGPAAVLELAQSGRRFGPETAFAHANSYGWTHWTPPTFNPRSPDSGFFISAVKALSSPV</sequence>
<dbReference type="eggNOG" id="ENOG502SFK0">
    <property type="taxonomic scope" value="Eukaryota"/>
</dbReference>